<organism evidence="2 3">
    <name type="scientific">Protea cynaroides</name>
    <dbReference type="NCBI Taxonomy" id="273540"/>
    <lineage>
        <taxon>Eukaryota</taxon>
        <taxon>Viridiplantae</taxon>
        <taxon>Streptophyta</taxon>
        <taxon>Embryophyta</taxon>
        <taxon>Tracheophyta</taxon>
        <taxon>Spermatophyta</taxon>
        <taxon>Magnoliopsida</taxon>
        <taxon>Proteales</taxon>
        <taxon>Proteaceae</taxon>
        <taxon>Protea</taxon>
    </lineage>
</organism>
<feature type="domain" description="IMS import disulfide relay-system CHCH-CHCH-like Cx9C" evidence="1">
    <location>
        <begin position="86"/>
        <end position="123"/>
    </location>
</feature>
<dbReference type="InterPro" id="IPR031731">
    <property type="entry name" value="CX9C"/>
</dbReference>
<protein>
    <recommendedName>
        <fullName evidence="1">IMS import disulfide relay-system CHCH-CHCH-like Cx9C domain-containing protein</fullName>
    </recommendedName>
</protein>
<dbReference type="Pfam" id="PF16860">
    <property type="entry name" value="CX9C"/>
    <property type="match status" value="1"/>
</dbReference>
<dbReference type="InterPro" id="IPR009069">
    <property type="entry name" value="Cys_alpha_HP_mot_SF"/>
</dbReference>
<accession>A0A9Q0R3A3</accession>
<dbReference type="InterPro" id="IPR017264">
    <property type="entry name" value="Ribosomal_mS37_fun"/>
</dbReference>
<dbReference type="PANTHER" id="PTHR28066">
    <property type="entry name" value="37S RIBOSOMAL PROTEIN MRP10, MITOCHONDRIAL"/>
    <property type="match status" value="1"/>
</dbReference>
<sequence>MFPCCEQNLGNILIKIVPDKNPYPHLFRSVATSFTLSFHSYFFSFTLSAPKLSVYKLSCLQQGGLREMGRKQGGLYINPKKFGTLRKPCMKEMVTFLNCLALNQNNDGKCVRQKELLSACMDAQSGKSRKPWGSINYHLQRLSRGRK</sequence>
<dbReference type="SUPFAM" id="SSF47072">
    <property type="entry name" value="Cysteine alpha-hairpin motif"/>
    <property type="match status" value="1"/>
</dbReference>
<dbReference type="Proteomes" id="UP001141806">
    <property type="component" value="Unassembled WGS sequence"/>
</dbReference>
<evidence type="ECO:0000259" key="1">
    <source>
        <dbReference type="Pfam" id="PF16860"/>
    </source>
</evidence>
<comment type="caution">
    <text evidence="2">The sequence shown here is derived from an EMBL/GenBank/DDBJ whole genome shotgun (WGS) entry which is preliminary data.</text>
</comment>
<dbReference type="AlphaFoldDB" id="A0A9Q0R3A3"/>
<evidence type="ECO:0000313" key="3">
    <source>
        <dbReference type="Proteomes" id="UP001141806"/>
    </source>
</evidence>
<dbReference type="EMBL" id="JAMYWD010000001">
    <property type="protein sequence ID" value="KAJ4981417.1"/>
    <property type="molecule type" value="Genomic_DNA"/>
</dbReference>
<gene>
    <name evidence="2" type="ORF">NE237_032254</name>
</gene>
<dbReference type="OrthoDB" id="494426at2759"/>
<dbReference type="GO" id="GO:0005739">
    <property type="term" value="C:mitochondrion"/>
    <property type="evidence" value="ECO:0007669"/>
    <property type="project" value="GOC"/>
</dbReference>
<proteinExistence type="predicted"/>
<reference evidence="2" key="1">
    <citation type="journal article" date="2023" name="Plant J.">
        <title>The genome of the king protea, Protea cynaroides.</title>
        <authorList>
            <person name="Chang J."/>
            <person name="Duong T.A."/>
            <person name="Schoeman C."/>
            <person name="Ma X."/>
            <person name="Roodt D."/>
            <person name="Barker N."/>
            <person name="Li Z."/>
            <person name="Van de Peer Y."/>
            <person name="Mizrachi E."/>
        </authorList>
    </citation>
    <scope>NUCLEOTIDE SEQUENCE</scope>
    <source>
        <tissue evidence="2">Young leaves</tissue>
    </source>
</reference>
<keyword evidence="3" id="KW-1185">Reference proteome</keyword>
<dbReference type="GO" id="GO:0003735">
    <property type="term" value="F:structural constituent of ribosome"/>
    <property type="evidence" value="ECO:0007669"/>
    <property type="project" value="InterPro"/>
</dbReference>
<name>A0A9Q0R3A3_9MAGN</name>
<evidence type="ECO:0000313" key="2">
    <source>
        <dbReference type="EMBL" id="KAJ4981417.1"/>
    </source>
</evidence>
<dbReference type="GO" id="GO:0032543">
    <property type="term" value="P:mitochondrial translation"/>
    <property type="evidence" value="ECO:0007669"/>
    <property type="project" value="InterPro"/>
</dbReference>
<dbReference type="PANTHER" id="PTHR28066:SF1">
    <property type="entry name" value="SMALL RIBOSOMAL SUBUNIT PROTEIN MS37"/>
    <property type="match status" value="1"/>
</dbReference>